<feature type="transmembrane region" description="Helical" evidence="7">
    <location>
        <begin position="201"/>
        <end position="222"/>
    </location>
</feature>
<organism evidence="8 9">
    <name type="scientific">Histophilus somni</name>
    <name type="common">Haemophilus somnus</name>
    <dbReference type="NCBI Taxonomy" id="731"/>
    <lineage>
        <taxon>Bacteria</taxon>
        <taxon>Pseudomonadati</taxon>
        <taxon>Pseudomonadota</taxon>
        <taxon>Gammaproteobacteria</taxon>
        <taxon>Pasteurellales</taxon>
        <taxon>Pasteurellaceae</taxon>
        <taxon>Histophilus</taxon>
    </lineage>
</organism>
<comment type="subcellular location">
    <subcellularLocation>
        <location evidence="1">Cell membrane</location>
        <topology evidence="1">Multi-pass membrane protein</topology>
    </subcellularLocation>
</comment>
<feature type="transmembrane region" description="Helical" evidence="7">
    <location>
        <begin position="173"/>
        <end position="194"/>
    </location>
</feature>
<keyword evidence="4 7" id="KW-0812">Transmembrane</keyword>
<evidence type="ECO:0000313" key="9">
    <source>
        <dbReference type="Proteomes" id="UP000595373"/>
    </source>
</evidence>
<dbReference type="InterPro" id="IPR052049">
    <property type="entry name" value="Electron_transfer_protein"/>
</dbReference>
<feature type="transmembrane region" description="Helical" evidence="7">
    <location>
        <begin position="20"/>
        <end position="42"/>
    </location>
</feature>
<dbReference type="Pfam" id="PF03916">
    <property type="entry name" value="NrfD"/>
    <property type="match status" value="1"/>
</dbReference>
<evidence type="ECO:0000256" key="2">
    <source>
        <dbReference type="ARBA" id="ARBA00008929"/>
    </source>
</evidence>
<keyword evidence="3" id="KW-1003">Cell membrane</keyword>
<keyword evidence="6 7" id="KW-0472">Membrane</keyword>
<dbReference type="PROSITE" id="PS51257">
    <property type="entry name" value="PROKAR_LIPOPROTEIN"/>
    <property type="match status" value="1"/>
</dbReference>
<gene>
    <name evidence="8" type="primary">nrfD</name>
    <name evidence="8" type="ORF">JFL49_05220</name>
</gene>
<dbReference type="PANTHER" id="PTHR34856:SF2">
    <property type="entry name" value="PROTEIN NRFD"/>
    <property type="match status" value="1"/>
</dbReference>
<comment type="similarity">
    <text evidence="2">Belongs to the NrfD family.</text>
</comment>
<sequence>MIIREILVEPQAIAWLPWAVSYFFFIGLACSSVLTAFFFHFIKNSRLELLALSLAFSCAIVAPIALTADLHQPGRIMNFYLNPTIWSWMYWGAWFLPFFVLSVAGYFLCSLRTSVPMQSIPKYFHWLYWGKFNTDLIKVFFVWLSLIMTILILMYTTMEVFTVQARPLWNHTWLLPLLVFSVLPVSLLFCHYFIPQVYALRYFTIASLLGLIVSILGIYLFSEQTAIHLMKLWQISYSPMLLLIGIFVLFILLLLPHSTFLRLLRILTALCITWLTRWILLIEVQQIAKYNALVNPYQLSWNVDGLIGMIAVFSLWSLVGIILWQLLSHTLLQSNLGRKDHE</sequence>
<evidence type="ECO:0000256" key="1">
    <source>
        <dbReference type="ARBA" id="ARBA00004651"/>
    </source>
</evidence>
<dbReference type="GO" id="GO:0005886">
    <property type="term" value="C:plasma membrane"/>
    <property type="evidence" value="ECO:0007669"/>
    <property type="project" value="UniProtKB-SubCell"/>
</dbReference>
<reference evidence="8 9" key="1">
    <citation type="submission" date="2020-12" db="EMBL/GenBank/DDBJ databases">
        <title>ASc-MMNZ-VFA-070.</title>
        <authorList>
            <person name="Schryvers A."/>
            <person name="Mostafa Nazari M."/>
            <person name="Farshchi Andisi V."/>
            <person name="Timsit E."/>
            <person name="Walter Morck D."/>
        </authorList>
    </citation>
    <scope>NUCLEOTIDE SEQUENCE [LARGE SCALE GENOMIC DNA]</scope>
    <source>
        <strain evidence="8 9">ASc-MMNZ-VFA-070</strain>
    </source>
</reference>
<feature type="transmembrane region" description="Helical" evidence="7">
    <location>
        <begin position="132"/>
        <end position="153"/>
    </location>
</feature>
<feature type="transmembrane region" description="Helical" evidence="7">
    <location>
        <begin position="234"/>
        <end position="255"/>
    </location>
</feature>
<keyword evidence="5 7" id="KW-1133">Transmembrane helix</keyword>
<dbReference type="Gene3D" id="1.20.1630.10">
    <property type="entry name" value="Formate dehydrogenase/DMSO reductase domain"/>
    <property type="match status" value="1"/>
</dbReference>
<proteinExistence type="inferred from homology"/>
<dbReference type="AlphaFoldDB" id="A0A9Q6Z2D5"/>
<dbReference type="Proteomes" id="UP000595373">
    <property type="component" value="Chromosome"/>
</dbReference>
<name>A0A9Q6Z2D5_HISSO</name>
<accession>A0A9Q6Z2D5</accession>
<dbReference type="RefSeq" id="WP_075293888.1">
    <property type="nucleotide sequence ID" value="NZ_CP018802.1"/>
</dbReference>
<dbReference type="OrthoDB" id="9770779at2"/>
<evidence type="ECO:0000256" key="3">
    <source>
        <dbReference type="ARBA" id="ARBA00022475"/>
    </source>
</evidence>
<evidence type="ECO:0000256" key="5">
    <source>
        <dbReference type="ARBA" id="ARBA00022989"/>
    </source>
</evidence>
<keyword evidence="9" id="KW-1185">Reference proteome</keyword>
<dbReference type="EMBL" id="CP066558">
    <property type="protein sequence ID" value="QQF83297.1"/>
    <property type="molecule type" value="Genomic_DNA"/>
</dbReference>
<evidence type="ECO:0000256" key="4">
    <source>
        <dbReference type="ARBA" id="ARBA00022692"/>
    </source>
</evidence>
<dbReference type="InterPro" id="IPR005614">
    <property type="entry name" value="NrfD-like"/>
</dbReference>
<feature type="transmembrane region" description="Helical" evidence="7">
    <location>
        <begin position="88"/>
        <end position="111"/>
    </location>
</feature>
<dbReference type="PANTHER" id="PTHR34856">
    <property type="entry name" value="PROTEIN NRFD"/>
    <property type="match status" value="1"/>
</dbReference>
<evidence type="ECO:0000256" key="6">
    <source>
        <dbReference type="ARBA" id="ARBA00023136"/>
    </source>
</evidence>
<evidence type="ECO:0000313" key="8">
    <source>
        <dbReference type="EMBL" id="QQF83297.1"/>
    </source>
</evidence>
<protein>
    <submittedName>
        <fullName evidence="8">Polysulfide reductase NrfD</fullName>
    </submittedName>
</protein>
<feature type="transmembrane region" description="Helical" evidence="7">
    <location>
        <begin position="307"/>
        <end position="327"/>
    </location>
</feature>
<evidence type="ECO:0000256" key="7">
    <source>
        <dbReference type="SAM" id="Phobius"/>
    </source>
</evidence>
<feature type="transmembrane region" description="Helical" evidence="7">
    <location>
        <begin position="49"/>
        <end position="68"/>
    </location>
</feature>
<feature type="transmembrane region" description="Helical" evidence="7">
    <location>
        <begin position="267"/>
        <end position="287"/>
    </location>
</feature>